<dbReference type="InterPro" id="IPR045617">
    <property type="entry name" value="DUF6445"/>
</dbReference>
<reference evidence="1 2" key="1">
    <citation type="journal article" date="2007" name="Environ. Microbiol.">
        <title>Genomic and structural analysis of Syn9, a cyanophage infecting marine Prochlorococcus and Synechococcus.</title>
        <authorList>
            <person name="Weigele P.R."/>
            <person name="Pope W.H."/>
            <person name="Pedulla M.L."/>
            <person name="Houtz J.M."/>
            <person name="Smith A.L."/>
            <person name="Conway J.F."/>
            <person name="King J."/>
            <person name="Hatfull G.F."/>
            <person name="Lawrence J.G."/>
            <person name="Hendrix R.W."/>
        </authorList>
    </citation>
    <scope>NUCLEOTIDE SEQUENCE</scope>
</reference>
<proteinExistence type="predicted"/>
<protein>
    <submittedName>
        <fullName evidence="1">Gp213</fullName>
    </submittedName>
</protein>
<accession>Q0QZ13</accession>
<organism evidence="1 2">
    <name type="scientific">Synechococcus phage syn9</name>
    <dbReference type="NCBI Taxonomy" id="382359"/>
    <lineage>
        <taxon>Viruses</taxon>
        <taxon>Duplodnaviria</taxon>
        <taxon>Heunggongvirae</taxon>
        <taxon>Uroviricota</taxon>
        <taxon>Caudoviricetes</taxon>
        <taxon>Pantevenvirales</taxon>
        <taxon>Kyanoviridae</taxon>
        <taxon>Ormenosvirus</taxon>
        <taxon>Ormenosvirus syn9</taxon>
    </lineage>
</organism>
<dbReference type="Proteomes" id="UP000000909">
    <property type="component" value="Segment"/>
</dbReference>
<organismHost>
    <name type="scientific">Synechococcus</name>
    <dbReference type="NCBI Taxonomy" id="1129"/>
</organismHost>
<sequence length="218" mass="25782">MNILPSDPSIFEINNRYPERLRLNPHADILIFDDFLKKPDEYKQFLSGIPAFRSDFFYPTASPGWRQIVTYEYFQQMEGVLSNYTGNREWVRQSFTNIYKSQMPCNTKSWYPHHDSMDYTLNLWLSDGPGGTAFYTWNGHYCGETLSETQKDTIFSNQIPGQFLYQEFTGDDEWKQYHLEPTKYNRAIFYNGNDFHSAYVPNGSFMNDWRYSLVLMGS</sequence>
<evidence type="ECO:0000313" key="1">
    <source>
        <dbReference type="EMBL" id="ABA47182.1"/>
    </source>
</evidence>
<dbReference type="RefSeq" id="YP_717882.1">
    <property type="nucleotide sequence ID" value="NC_008296.2"/>
</dbReference>
<dbReference type="EMBL" id="DQ149023">
    <property type="protein sequence ID" value="ABA47182.1"/>
    <property type="molecule type" value="Genomic_DNA"/>
</dbReference>
<dbReference type="OrthoDB" id="37632at10239"/>
<dbReference type="Pfam" id="PF20043">
    <property type="entry name" value="DUF6445"/>
    <property type="match status" value="1"/>
</dbReference>
<dbReference type="KEGG" id="vg:4239057"/>
<name>Q0QZ13_BPSYS</name>
<dbReference type="GeneID" id="4239057"/>
<keyword evidence="2" id="KW-1185">Reference proteome</keyword>
<evidence type="ECO:0000313" key="2">
    <source>
        <dbReference type="Proteomes" id="UP000000909"/>
    </source>
</evidence>